<feature type="transmembrane region" description="Helical" evidence="2">
    <location>
        <begin position="104"/>
        <end position="125"/>
    </location>
</feature>
<feature type="region of interest" description="Disordered" evidence="1">
    <location>
        <begin position="140"/>
        <end position="160"/>
    </location>
</feature>
<evidence type="ECO:0000313" key="4">
    <source>
        <dbReference type="Proteomes" id="UP001519887"/>
    </source>
</evidence>
<sequence length="160" mass="18194">MNTWVHALLEPEPVALMVLLVLLGSLIQGMRRGASGSARRLFFFIWQAAAVVLSLLLAGRAANWLSPVVKEWLIRSGIQVPQEELSSWKQLWYTMVTSLRDFELLRFGVLFLVCYLVFRTMLGWLEPVYGLVFHKLSDSREHPDGRGEKLFSKTASRTTG</sequence>
<name>A0ABS7CDX2_9BACL</name>
<keyword evidence="2" id="KW-1133">Transmembrane helix</keyword>
<keyword evidence="2" id="KW-0812">Transmembrane</keyword>
<feature type="non-terminal residue" evidence="3">
    <location>
        <position position="160"/>
    </location>
</feature>
<proteinExistence type="predicted"/>
<reference evidence="3 4" key="1">
    <citation type="submission" date="2021-07" db="EMBL/GenBank/DDBJ databases">
        <title>Paenibacillus radiodurans sp. nov., isolated from the southeastern edge of Tengger Desert.</title>
        <authorList>
            <person name="Zhang G."/>
        </authorList>
    </citation>
    <scope>NUCLEOTIDE SEQUENCE [LARGE SCALE GENOMIC DNA]</scope>
    <source>
        <strain evidence="3 4">CCM 7311</strain>
    </source>
</reference>
<evidence type="ECO:0000256" key="2">
    <source>
        <dbReference type="SAM" id="Phobius"/>
    </source>
</evidence>
<gene>
    <name evidence="3" type="ORF">K0U00_34300</name>
</gene>
<protein>
    <submittedName>
        <fullName evidence="3">Transglutaminase domain-containing protein</fullName>
    </submittedName>
</protein>
<keyword evidence="2" id="KW-0472">Membrane</keyword>
<dbReference type="Proteomes" id="UP001519887">
    <property type="component" value="Unassembled WGS sequence"/>
</dbReference>
<accession>A0ABS7CDX2</accession>
<dbReference type="EMBL" id="JAHZIK010001496">
    <property type="protein sequence ID" value="MBW7459135.1"/>
    <property type="molecule type" value="Genomic_DNA"/>
</dbReference>
<organism evidence="3 4">
    <name type="scientific">Paenibacillus sepulcri</name>
    <dbReference type="NCBI Taxonomy" id="359917"/>
    <lineage>
        <taxon>Bacteria</taxon>
        <taxon>Bacillati</taxon>
        <taxon>Bacillota</taxon>
        <taxon>Bacilli</taxon>
        <taxon>Bacillales</taxon>
        <taxon>Paenibacillaceae</taxon>
        <taxon>Paenibacillus</taxon>
    </lineage>
</organism>
<evidence type="ECO:0000313" key="3">
    <source>
        <dbReference type="EMBL" id="MBW7459135.1"/>
    </source>
</evidence>
<evidence type="ECO:0000256" key="1">
    <source>
        <dbReference type="SAM" id="MobiDB-lite"/>
    </source>
</evidence>
<feature type="compositionally biased region" description="Basic and acidic residues" evidence="1">
    <location>
        <begin position="140"/>
        <end position="151"/>
    </location>
</feature>
<feature type="transmembrane region" description="Helical" evidence="2">
    <location>
        <begin position="41"/>
        <end position="62"/>
    </location>
</feature>
<keyword evidence="4" id="KW-1185">Reference proteome</keyword>
<feature type="transmembrane region" description="Helical" evidence="2">
    <location>
        <begin position="12"/>
        <end position="29"/>
    </location>
</feature>
<comment type="caution">
    <text evidence="3">The sequence shown here is derived from an EMBL/GenBank/DDBJ whole genome shotgun (WGS) entry which is preliminary data.</text>
</comment>